<dbReference type="InterPro" id="IPR005546">
    <property type="entry name" value="Autotransporte_beta"/>
</dbReference>
<evidence type="ECO:0000256" key="1">
    <source>
        <dbReference type="SAM" id="SignalP"/>
    </source>
</evidence>
<dbReference type="InterPro" id="IPR036709">
    <property type="entry name" value="Autotransporte_beta_dom_sf"/>
</dbReference>
<keyword evidence="4" id="KW-1185">Reference proteome</keyword>
<protein>
    <recommendedName>
        <fullName evidence="2">Autotransporter domain-containing protein</fullName>
    </recommendedName>
</protein>
<evidence type="ECO:0000313" key="4">
    <source>
        <dbReference type="Proteomes" id="UP000078503"/>
    </source>
</evidence>
<proteinExistence type="predicted"/>
<dbReference type="AlphaFoldDB" id="A0A178K7Q7"/>
<dbReference type="SMART" id="SM00869">
    <property type="entry name" value="Autotransporter"/>
    <property type="match status" value="1"/>
</dbReference>
<evidence type="ECO:0000259" key="2">
    <source>
        <dbReference type="PROSITE" id="PS51208"/>
    </source>
</evidence>
<dbReference type="SUPFAM" id="SSF103515">
    <property type="entry name" value="Autotransporter"/>
    <property type="match status" value="1"/>
</dbReference>
<dbReference type="PROSITE" id="PS51208">
    <property type="entry name" value="AUTOTRANSPORTER"/>
    <property type="match status" value="1"/>
</dbReference>
<dbReference type="Pfam" id="PF03797">
    <property type="entry name" value="Autotransporter"/>
    <property type="match status" value="1"/>
</dbReference>
<keyword evidence="1" id="KW-0732">Signal</keyword>
<feature type="chain" id="PRO_5008090063" description="Autotransporter domain-containing protein" evidence="1">
    <location>
        <begin position="32"/>
        <end position="403"/>
    </location>
</feature>
<dbReference type="STRING" id="858640.A3K86_15975"/>
<feature type="domain" description="Autotransporter" evidence="2">
    <location>
        <begin position="117"/>
        <end position="402"/>
    </location>
</feature>
<dbReference type="Proteomes" id="UP000078503">
    <property type="component" value="Unassembled WGS sequence"/>
</dbReference>
<dbReference type="Gene3D" id="2.40.128.130">
    <property type="entry name" value="Autotransporter beta-domain"/>
    <property type="match status" value="1"/>
</dbReference>
<sequence length="403" mass="45290">MFWGRVMFIQKKCVCVFVISGLSTWVTQAMASQELTYSEAVYKALSSGVKGVISDFRHDTYSTNNEGKSSVHHHGYHNQAGHTTIYQTTPAQSSLSSYHSSTTSETLLYSDGGFGRKEQSRLGAYVRIDQETIPSQSHANRSHYEDGYTVTLGGDYLLNDHYLFGVALGLPYQQNGITEQSDLEVDGLMASGYFSYFQDDWYIDFSASYAVMDTDIERRVSTFDSSPFARQEKADSDIWVFSLGAGYLISHEHWDIALESSLQHILSDTDRYTERPSRGNANYLLSVVDDINQLGSSMLISGASFTYPFRTSIGLFQPYMRGYVHYDFDNGGQKVISQLQTEQYGSYLPLVIESDDAVFGRFHVGMAGQFHDDWYGYIEASSLVGLKEVDAQRITLGVQFKLK</sequence>
<gene>
    <name evidence="3" type="ORF">A3K86_15975</name>
</gene>
<reference evidence="3 4" key="1">
    <citation type="submission" date="2016-03" db="EMBL/GenBank/DDBJ databases">
        <title>Photobacterium proteolyticum sp. nov. a protease producing bacterium isolated from ocean sediments of Laizhou Bay.</title>
        <authorList>
            <person name="Li Y."/>
        </authorList>
    </citation>
    <scope>NUCLEOTIDE SEQUENCE [LARGE SCALE GENOMIC DNA]</scope>
    <source>
        <strain evidence="3 4">R-40508</strain>
    </source>
</reference>
<organism evidence="3 4">
    <name type="scientific">Photobacterium jeanii</name>
    <dbReference type="NCBI Taxonomy" id="858640"/>
    <lineage>
        <taxon>Bacteria</taxon>
        <taxon>Pseudomonadati</taxon>
        <taxon>Pseudomonadota</taxon>
        <taxon>Gammaproteobacteria</taxon>
        <taxon>Vibrionales</taxon>
        <taxon>Vibrionaceae</taxon>
        <taxon>Photobacterium</taxon>
    </lineage>
</organism>
<comment type="caution">
    <text evidence="3">The sequence shown here is derived from an EMBL/GenBank/DDBJ whole genome shotgun (WGS) entry which is preliminary data.</text>
</comment>
<accession>A0A178K7Q7</accession>
<name>A0A178K7Q7_9GAMM</name>
<dbReference type="EMBL" id="LVHF01000029">
    <property type="protein sequence ID" value="OAN13157.1"/>
    <property type="molecule type" value="Genomic_DNA"/>
</dbReference>
<feature type="signal peptide" evidence="1">
    <location>
        <begin position="1"/>
        <end position="31"/>
    </location>
</feature>
<evidence type="ECO:0000313" key="3">
    <source>
        <dbReference type="EMBL" id="OAN13157.1"/>
    </source>
</evidence>